<dbReference type="OrthoDB" id="9813771at2"/>
<feature type="domain" description="Impact N-terminal" evidence="2">
    <location>
        <begin position="20"/>
        <end position="124"/>
    </location>
</feature>
<gene>
    <name evidence="3" type="ORF">DLK05_01255</name>
</gene>
<dbReference type="EMBL" id="RJJX01000001">
    <property type="protein sequence ID" value="RUT80011.1"/>
    <property type="molecule type" value="Genomic_DNA"/>
</dbReference>
<sequence>MSTDTYKTIAEISEGAYKEKGSKFIAYAYPVNSEEECKKIITKLKKEYYDARHHCYAYMLGADKQNFRANDDGEPSSTAGKPILGQILSNNLTNLLIVVIRYFGGTKLGVSGLIHAYKTAAADTIGNAEILDKTVNDIYEIKYDYLVMNDVMKIIKEDQPEQLTQDFNLNCTITLSIRQSEVERIISKFNKIDSIKTKYLRTV</sequence>
<dbReference type="Proteomes" id="UP000282985">
    <property type="component" value="Unassembled WGS sequence"/>
</dbReference>
<reference evidence="3 4" key="1">
    <citation type="submission" date="2018-11" db="EMBL/GenBank/DDBJ databases">
        <title>Parancylomarina longa gen. nov., sp. nov., isolated from sediments of southern Okinawa.</title>
        <authorList>
            <person name="Fu T."/>
        </authorList>
    </citation>
    <scope>NUCLEOTIDE SEQUENCE [LARGE SCALE GENOMIC DNA]</scope>
    <source>
        <strain evidence="3 4">T3-2 S1-C</strain>
    </source>
</reference>
<dbReference type="AlphaFoldDB" id="A0A434AZG6"/>
<protein>
    <submittedName>
        <fullName evidence="3">YigZ family protein</fullName>
    </submittedName>
</protein>
<dbReference type="GO" id="GO:0005737">
    <property type="term" value="C:cytoplasm"/>
    <property type="evidence" value="ECO:0007669"/>
    <property type="project" value="TreeGrafter"/>
</dbReference>
<dbReference type="RefSeq" id="WP_127342153.1">
    <property type="nucleotide sequence ID" value="NZ_RJJX01000001.1"/>
</dbReference>
<dbReference type="PROSITE" id="PS00910">
    <property type="entry name" value="UPF0029"/>
    <property type="match status" value="1"/>
</dbReference>
<comment type="caution">
    <text evidence="3">The sequence shown here is derived from an EMBL/GenBank/DDBJ whole genome shotgun (WGS) entry which is preliminary data.</text>
</comment>
<dbReference type="Pfam" id="PF01205">
    <property type="entry name" value="Impact_N"/>
    <property type="match status" value="1"/>
</dbReference>
<dbReference type="InterPro" id="IPR020568">
    <property type="entry name" value="Ribosomal_Su5_D2-typ_SF"/>
</dbReference>
<dbReference type="Gene3D" id="3.30.230.30">
    <property type="entry name" value="Impact, N-terminal domain"/>
    <property type="match status" value="1"/>
</dbReference>
<dbReference type="GO" id="GO:0006446">
    <property type="term" value="P:regulation of translational initiation"/>
    <property type="evidence" value="ECO:0007669"/>
    <property type="project" value="TreeGrafter"/>
</dbReference>
<dbReference type="InterPro" id="IPR020569">
    <property type="entry name" value="UPF0029_Impact_CS"/>
</dbReference>
<dbReference type="InterPro" id="IPR023582">
    <property type="entry name" value="Impact"/>
</dbReference>
<proteinExistence type="inferred from homology"/>
<dbReference type="InterPro" id="IPR001498">
    <property type="entry name" value="Impact_N"/>
</dbReference>
<accession>A0A434AZG6</accession>
<evidence type="ECO:0000313" key="3">
    <source>
        <dbReference type="EMBL" id="RUT80011.1"/>
    </source>
</evidence>
<evidence type="ECO:0000259" key="2">
    <source>
        <dbReference type="Pfam" id="PF01205"/>
    </source>
</evidence>
<evidence type="ECO:0000313" key="4">
    <source>
        <dbReference type="Proteomes" id="UP000282985"/>
    </source>
</evidence>
<keyword evidence="4" id="KW-1185">Reference proteome</keyword>
<evidence type="ECO:0000256" key="1">
    <source>
        <dbReference type="ARBA" id="ARBA00007665"/>
    </source>
</evidence>
<comment type="similarity">
    <text evidence="1">Belongs to the IMPACT family.</text>
</comment>
<name>A0A434AZG6_9BACT</name>
<dbReference type="PANTHER" id="PTHR16301">
    <property type="entry name" value="IMPACT-RELATED"/>
    <property type="match status" value="1"/>
</dbReference>
<dbReference type="PANTHER" id="PTHR16301:SF20">
    <property type="entry name" value="IMPACT FAMILY MEMBER YIGZ"/>
    <property type="match status" value="1"/>
</dbReference>
<dbReference type="InterPro" id="IPR036956">
    <property type="entry name" value="Impact_N_sf"/>
</dbReference>
<organism evidence="3 4">
    <name type="scientific">Ancylomarina longa</name>
    <dbReference type="NCBI Taxonomy" id="2487017"/>
    <lineage>
        <taxon>Bacteria</taxon>
        <taxon>Pseudomonadati</taxon>
        <taxon>Bacteroidota</taxon>
        <taxon>Bacteroidia</taxon>
        <taxon>Marinilabiliales</taxon>
        <taxon>Marinifilaceae</taxon>
        <taxon>Ancylomarina</taxon>
    </lineage>
</organism>
<dbReference type="SUPFAM" id="SSF54211">
    <property type="entry name" value="Ribosomal protein S5 domain 2-like"/>
    <property type="match status" value="1"/>
</dbReference>